<dbReference type="Proteomes" id="UP000054302">
    <property type="component" value="Unassembled WGS sequence"/>
</dbReference>
<evidence type="ECO:0000313" key="3">
    <source>
        <dbReference type="EMBL" id="KIV95225.1"/>
    </source>
</evidence>
<proteinExistence type="predicted"/>
<dbReference type="EMBL" id="KN847521">
    <property type="protein sequence ID" value="KIV95225.1"/>
    <property type="molecule type" value="Genomic_DNA"/>
</dbReference>
<reference evidence="3 4" key="1">
    <citation type="submission" date="2015-01" db="EMBL/GenBank/DDBJ databases">
        <title>The Genome Sequence of Exophiala mesophila CBS40295.</title>
        <authorList>
            <consortium name="The Broad Institute Genomics Platform"/>
            <person name="Cuomo C."/>
            <person name="de Hoog S."/>
            <person name="Gorbushina A."/>
            <person name="Stielow B."/>
            <person name="Teixiera M."/>
            <person name="Abouelleil A."/>
            <person name="Chapman S.B."/>
            <person name="Priest M."/>
            <person name="Young S.K."/>
            <person name="Wortman J."/>
            <person name="Nusbaum C."/>
            <person name="Birren B."/>
        </authorList>
    </citation>
    <scope>NUCLEOTIDE SEQUENCE [LARGE SCALE GENOMIC DNA]</scope>
    <source>
        <strain evidence="3 4">CBS 40295</strain>
    </source>
</reference>
<evidence type="ECO:0000259" key="2">
    <source>
        <dbReference type="SMART" id="SM00672"/>
    </source>
</evidence>
<dbReference type="HOGENOM" id="CLU_005027_2_2_1"/>
<dbReference type="AlphaFoldDB" id="A0A0D1X0D5"/>
<name>A0A0D1X0D5_EXOME</name>
<feature type="transmembrane region" description="Helical" evidence="1">
    <location>
        <begin position="7"/>
        <end position="27"/>
    </location>
</feature>
<keyword evidence="1" id="KW-1133">Transmembrane helix</keyword>
<dbReference type="InterPro" id="IPR051091">
    <property type="entry name" value="O-Glucosyltr/Glycosyltrsf_90"/>
</dbReference>
<feature type="domain" description="Glycosyl transferase CAP10" evidence="2">
    <location>
        <begin position="298"/>
        <end position="590"/>
    </location>
</feature>
<dbReference type="RefSeq" id="XP_016226799.1">
    <property type="nucleotide sequence ID" value="XM_016367281.1"/>
</dbReference>
<dbReference type="InterPro" id="IPR006598">
    <property type="entry name" value="CAP10"/>
</dbReference>
<evidence type="ECO:0000313" key="4">
    <source>
        <dbReference type="Proteomes" id="UP000054302"/>
    </source>
</evidence>
<accession>A0A0D1X0D5</accession>
<sequence>MARIHRYFLVLAIFFTFVLLVGLFFGWNDQVPSYLRDNHFSLGLSRPAPAAPPPPPRLPEVHPIEYLVSNARDSFSQVTARQSQTLEEAVHEYQRRYGISPPPNFDKWYEFAVSNNVRLIDEYDTINDLLLPMWAFSPFAIRQKVKKAFGGNDFVLQVSIREGNVAGYYNKGTNWRLKIIRNTIQIFAEWLPDMDMVFNMHDEPRVIIPHDDLARLVKRGREVRKTVGKDESSVSNVWSSPAKDLIQGFYNTSIIRPFNEYPHQFTWAISRSSCPPDSPARSLDLDGHPADDDTTPYIYPPLNFVQNHTLMTDICQMPSLENTYGFFNKPNAWSVSHDFLPIFSPSKISSFSDILYPAPWYLQEMVSIDDAKDLPWEEKADLLYWRGTTTSGFSEQGVWPRQNRQRFMTQAEKPGREHILKLDPDRELGWQLEETDRSTLQHLYNTHFTFIGQTSKEDHDAQKKFFDVRKDEDFQNVTLYKYLLDLDGNAFSGRFHAFLGSHGLAVKMALFREWHNEVIMPWVHYIPLNLYGSDHFEVMRYLTQESKGQELAAEIARESRAWAHNVLRQVDMQAYIFRLLLEYGRLSDDNRANLGFTLPSPDS</sequence>
<keyword evidence="1" id="KW-0472">Membrane</keyword>
<gene>
    <name evidence="3" type="ORF">PV10_02902</name>
</gene>
<protein>
    <recommendedName>
        <fullName evidence="2">Glycosyl transferase CAP10 domain-containing protein</fullName>
    </recommendedName>
</protein>
<organism evidence="3 4">
    <name type="scientific">Exophiala mesophila</name>
    <name type="common">Black yeast-like fungus</name>
    <dbReference type="NCBI Taxonomy" id="212818"/>
    <lineage>
        <taxon>Eukaryota</taxon>
        <taxon>Fungi</taxon>
        <taxon>Dikarya</taxon>
        <taxon>Ascomycota</taxon>
        <taxon>Pezizomycotina</taxon>
        <taxon>Eurotiomycetes</taxon>
        <taxon>Chaetothyriomycetidae</taxon>
        <taxon>Chaetothyriales</taxon>
        <taxon>Herpotrichiellaceae</taxon>
        <taxon>Exophiala</taxon>
    </lineage>
</organism>
<dbReference type="SMART" id="SM00672">
    <property type="entry name" value="CAP10"/>
    <property type="match status" value="1"/>
</dbReference>
<dbReference type="PANTHER" id="PTHR12203">
    <property type="entry name" value="KDEL LYS-ASP-GLU-LEU CONTAINING - RELATED"/>
    <property type="match status" value="1"/>
</dbReference>
<dbReference type="VEuPathDB" id="FungiDB:PV10_02902"/>
<dbReference type="PANTHER" id="PTHR12203:SF104">
    <property type="entry name" value="PROTEIN CAP1, PUTATIVE (AFU_ORTHOLOGUE AFUA_1G05595)-RELATED"/>
    <property type="match status" value="1"/>
</dbReference>
<dbReference type="OMA" id="FQRDATM"/>
<dbReference type="GeneID" id="27320747"/>
<keyword evidence="1" id="KW-0812">Transmembrane</keyword>
<dbReference type="OrthoDB" id="541052at2759"/>
<keyword evidence="4" id="KW-1185">Reference proteome</keyword>
<dbReference type="Pfam" id="PF05686">
    <property type="entry name" value="Glyco_transf_90"/>
    <property type="match status" value="1"/>
</dbReference>
<evidence type="ECO:0000256" key="1">
    <source>
        <dbReference type="SAM" id="Phobius"/>
    </source>
</evidence>